<evidence type="ECO:0000313" key="2">
    <source>
        <dbReference type="EMBL" id="GGE57849.1"/>
    </source>
</evidence>
<reference evidence="2" key="1">
    <citation type="journal article" date="2014" name="Int. J. Syst. Evol. Microbiol.">
        <title>Complete genome sequence of Corynebacterium casei LMG S-19264T (=DSM 44701T), isolated from a smear-ripened cheese.</title>
        <authorList>
            <consortium name="US DOE Joint Genome Institute (JGI-PGF)"/>
            <person name="Walter F."/>
            <person name="Albersmeier A."/>
            <person name="Kalinowski J."/>
            <person name="Ruckert C."/>
        </authorList>
    </citation>
    <scope>NUCLEOTIDE SEQUENCE</scope>
    <source>
        <strain evidence="2">CGMCC 1.16012</strain>
    </source>
</reference>
<proteinExistence type="predicted"/>
<gene>
    <name evidence="2" type="ORF">GCM10011517_27060</name>
</gene>
<sequence>MFYLLVFTALICFGVWAVGKPEYAKLGLFTVSLIALFIGGCGFLFSGAAVLNWDGWSSGILLFSLPSGIIGTLIGWFGWRKFKRTMGTITDANGMNPQLVGKVGFEYRGKKVDVEDDFYCFDGKNFESVTSVKEYIDSILPD</sequence>
<keyword evidence="1" id="KW-1133">Transmembrane helix</keyword>
<keyword evidence="3" id="KW-1185">Reference proteome</keyword>
<evidence type="ECO:0000256" key="1">
    <source>
        <dbReference type="SAM" id="Phobius"/>
    </source>
</evidence>
<dbReference type="Proteomes" id="UP000606730">
    <property type="component" value="Unassembled WGS sequence"/>
</dbReference>
<keyword evidence="1" id="KW-0472">Membrane</keyword>
<evidence type="ECO:0000313" key="3">
    <source>
        <dbReference type="Proteomes" id="UP000606730"/>
    </source>
</evidence>
<keyword evidence="1" id="KW-0812">Transmembrane</keyword>
<protein>
    <submittedName>
        <fullName evidence="2">Uncharacterized protein</fullName>
    </submittedName>
</protein>
<feature type="transmembrane region" description="Helical" evidence="1">
    <location>
        <begin position="27"/>
        <end position="53"/>
    </location>
</feature>
<dbReference type="EMBL" id="BMKN01000002">
    <property type="protein sequence ID" value="GGE57849.1"/>
    <property type="molecule type" value="Genomic_DNA"/>
</dbReference>
<feature type="transmembrane region" description="Helical" evidence="1">
    <location>
        <begin position="60"/>
        <end position="79"/>
    </location>
</feature>
<comment type="caution">
    <text evidence="2">The sequence shown here is derived from an EMBL/GenBank/DDBJ whole genome shotgun (WGS) entry which is preliminary data.</text>
</comment>
<dbReference type="AlphaFoldDB" id="A0A917EKQ5"/>
<organism evidence="2 3">
    <name type="scientific">Actibacterium pelagium</name>
    <dbReference type="NCBI Taxonomy" id="2029103"/>
    <lineage>
        <taxon>Bacteria</taxon>
        <taxon>Pseudomonadati</taxon>
        <taxon>Pseudomonadota</taxon>
        <taxon>Alphaproteobacteria</taxon>
        <taxon>Rhodobacterales</taxon>
        <taxon>Roseobacteraceae</taxon>
        <taxon>Actibacterium</taxon>
    </lineage>
</organism>
<dbReference type="RefSeq" id="WP_095594583.1">
    <property type="nucleotide sequence ID" value="NZ_BMKN01000002.1"/>
</dbReference>
<accession>A0A917EKQ5</accession>
<reference evidence="2" key="2">
    <citation type="submission" date="2020-09" db="EMBL/GenBank/DDBJ databases">
        <authorList>
            <person name="Sun Q."/>
            <person name="Zhou Y."/>
        </authorList>
    </citation>
    <scope>NUCLEOTIDE SEQUENCE</scope>
    <source>
        <strain evidence="2">CGMCC 1.16012</strain>
    </source>
</reference>
<name>A0A917EKQ5_9RHOB</name>